<dbReference type="InterPro" id="IPR007298">
    <property type="entry name" value="Cu-R_lipoprotein_NlpE"/>
</dbReference>
<dbReference type="GeneID" id="301339035"/>
<dbReference type="AlphaFoldDB" id="A0AA50KGG4"/>
<dbReference type="Pfam" id="PF04170">
    <property type="entry name" value="NlpE"/>
    <property type="match status" value="1"/>
</dbReference>
<feature type="chain" id="PRO_5041431380" evidence="1">
    <location>
        <begin position="20"/>
        <end position="150"/>
    </location>
</feature>
<reference evidence="2" key="1">
    <citation type="submission" date="2023-08" db="EMBL/GenBank/DDBJ databases">
        <title>Complete genome sequence of Shewanella oncorhynchi Z-P2, a siderophore putrebactin-producing bacterium.</title>
        <authorList>
            <person name="Zhang Y."/>
        </authorList>
    </citation>
    <scope>NUCLEOTIDE SEQUENCE</scope>
    <source>
        <strain evidence="2">Z-P2</strain>
    </source>
</reference>
<dbReference type="RefSeq" id="WP_306685059.1">
    <property type="nucleotide sequence ID" value="NZ_CP132914.1"/>
</dbReference>
<dbReference type="EMBL" id="CP132914">
    <property type="protein sequence ID" value="WMB74464.1"/>
    <property type="molecule type" value="Genomic_DNA"/>
</dbReference>
<dbReference type="Proteomes" id="UP001236800">
    <property type="component" value="Chromosome"/>
</dbReference>
<name>A0AA50KGG4_9GAMM</name>
<gene>
    <name evidence="2" type="ORF">RA178_07590</name>
</gene>
<keyword evidence="1" id="KW-0732">Signal</keyword>
<accession>A0AA50KGG4</accession>
<protein>
    <submittedName>
        <fullName evidence="2">Copper resistance protein NlpE</fullName>
    </submittedName>
</protein>
<sequence length="150" mass="16287">MKKSLCYIALLALFTTACSEAPKEETAVNTAQAQTEAAKSVPVGDTSQNSLDWAGSYEGVLPCASCEGMQTLITLQADNSFVQETIYLGKDEKILKLMGKVTWDELGQKITLEDGTQYLVGENQLIMLDTEGKRITGELAANYVLKKKGL</sequence>
<proteinExistence type="predicted"/>
<organism evidence="2">
    <name type="scientific">Shewanella oncorhynchi</name>
    <dbReference type="NCBI Taxonomy" id="2726434"/>
    <lineage>
        <taxon>Bacteria</taxon>
        <taxon>Pseudomonadati</taxon>
        <taxon>Pseudomonadota</taxon>
        <taxon>Gammaproteobacteria</taxon>
        <taxon>Alteromonadales</taxon>
        <taxon>Shewanellaceae</taxon>
        <taxon>Shewanella</taxon>
    </lineage>
</organism>
<feature type="signal peptide" evidence="1">
    <location>
        <begin position="1"/>
        <end position="19"/>
    </location>
</feature>
<dbReference type="PROSITE" id="PS51257">
    <property type="entry name" value="PROKAR_LIPOPROTEIN"/>
    <property type="match status" value="1"/>
</dbReference>
<evidence type="ECO:0000256" key="1">
    <source>
        <dbReference type="SAM" id="SignalP"/>
    </source>
</evidence>
<dbReference type="Gene3D" id="2.40.128.640">
    <property type="match status" value="1"/>
</dbReference>
<dbReference type="KEGG" id="sog:RA178_07590"/>
<evidence type="ECO:0000313" key="2">
    <source>
        <dbReference type="EMBL" id="WMB74464.1"/>
    </source>
</evidence>